<protein>
    <submittedName>
        <fullName evidence="2">S-layer protein</fullName>
    </submittedName>
</protein>
<organism evidence="2 3">
    <name type="scientific">Lentilactobacillus sunkii</name>
    <dbReference type="NCBI Taxonomy" id="481719"/>
    <lineage>
        <taxon>Bacteria</taxon>
        <taxon>Bacillati</taxon>
        <taxon>Bacillota</taxon>
        <taxon>Bacilli</taxon>
        <taxon>Lactobacillales</taxon>
        <taxon>Lactobacillaceae</taxon>
        <taxon>Lentilactobacillus</taxon>
    </lineage>
</organism>
<dbReference type="EMBL" id="MIQE01000024">
    <property type="protein sequence ID" value="OFA09798.1"/>
    <property type="molecule type" value="Genomic_DNA"/>
</dbReference>
<feature type="chain" id="PRO_5009449435" evidence="1">
    <location>
        <begin position="28"/>
        <end position="627"/>
    </location>
</feature>
<evidence type="ECO:0000256" key="1">
    <source>
        <dbReference type="SAM" id="SignalP"/>
    </source>
</evidence>
<dbReference type="RefSeq" id="WP_070368498.1">
    <property type="nucleotide sequence ID" value="NZ_JAZHVW010000007.1"/>
</dbReference>
<proteinExistence type="predicted"/>
<feature type="signal peptide" evidence="1">
    <location>
        <begin position="1"/>
        <end position="27"/>
    </location>
</feature>
<reference evidence="2 3" key="1">
    <citation type="submission" date="2016-09" db="EMBL/GenBank/DDBJ databases">
        <title>Genome Sequence of Lactobacillus sunkii Strain CG01.</title>
        <authorList>
            <person name="Poehlein A."/>
            <person name="Gabris C."/>
            <person name="Bengelsdorf F.R."/>
            <person name="Duerre P."/>
            <person name="Daniel R."/>
        </authorList>
    </citation>
    <scope>NUCLEOTIDE SEQUENCE [LARGE SCALE GENOMIC DNA]</scope>
    <source>
        <strain evidence="2 3">CG_D</strain>
    </source>
</reference>
<dbReference type="STRING" id="481719.LASUN_22800"/>
<accession>A0A1E7X9Z0</accession>
<evidence type="ECO:0000313" key="2">
    <source>
        <dbReference type="EMBL" id="OFA09798.1"/>
    </source>
</evidence>
<gene>
    <name evidence="2" type="ORF">LASUN_22800</name>
</gene>
<dbReference type="AlphaFoldDB" id="A0A1E7X9Z0"/>
<dbReference type="Proteomes" id="UP000177010">
    <property type="component" value="Unassembled WGS sequence"/>
</dbReference>
<name>A0A1E7X9Z0_9LACO</name>
<evidence type="ECO:0000313" key="3">
    <source>
        <dbReference type="Proteomes" id="UP000177010"/>
    </source>
</evidence>
<keyword evidence="1" id="KW-0732">Signal</keyword>
<comment type="caution">
    <text evidence="2">The sequence shown here is derived from an EMBL/GenBank/DDBJ whole genome shotgun (WGS) entry which is preliminary data.</text>
</comment>
<sequence length="627" mass="66474">MNKNLKKSLFVSMAALGFLAAAGTVNAQNASAKSYARVTSNQKMTTDPTTRNVTFTGNNALYTKAGTLRGARKVATVTTLNNLASSKTSQKNVRAYRVATTNRGSVYYKVVTFDGNYRGWIYGGKSQADFGGGVDSYTTFNNQSLSTLTQAQQNATYKIASPGTANDGKTVTYKQPAWTQYKVGRAITNSSPYVNTVFKIDQVGTRNREGDQWVHIYDVSNATSPANGWILMSGLTQAEAPVADNAIRINLVDPTNNNNVIKSFDYARTNAQKGSYFGNYTNNVWTITANDQTSILNQARTALNGTSYGLDNLTAAQLAQIGATKFGTSVNITVNKISTIADNAIRINFIKPDGTSLKTVDWTKNGVAKGSAVGYAVNNSSLWSLNSADQTGIQSAITTALNNSGYQIAGNALTAAQIDTIARGTFGGQVYINVVPIANNYSTIVPYARVAGGSTSHALTGVNSQYVNGTITVSVPSTTSFISNPNSNQASLSNLSIKLTAAQVEANQGILGTWLSSINGTNATDVKKAAVKSANDQFEALAQSQFNNNALSFNGFTGTAGTSFTSQQVMDYIHGSVLNPLTSPDFPGFNDDGSFASMDNITFTVSGADSGTFGTPVKVTYTYPVDD</sequence>